<dbReference type="GO" id="GO:0031405">
    <property type="term" value="F:lipoic acid binding"/>
    <property type="evidence" value="ECO:0007669"/>
    <property type="project" value="TreeGrafter"/>
</dbReference>
<evidence type="ECO:0000313" key="11">
    <source>
        <dbReference type="Proteomes" id="UP000034098"/>
    </source>
</evidence>
<dbReference type="PROSITE" id="PS50968">
    <property type="entry name" value="BIOTINYL_LIPOYL"/>
    <property type="match status" value="1"/>
</dbReference>
<keyword evidence="3 6" id="KW-0808">Transferase</keyword>
<dbReference type="SUPFAM" id="SSF52777">
    <property type="entry name" value="CoA-dependent acyltransferases"/>
    <property type="match status" value="1"/>
</dbReference>
<dbReference type="FunFam" id="3.30.559.10:FF:000007">
    <property type="entry name" value="Dihydrolipoamide acetyltransferase component of pyruvate dehydrogenase complex"/>
    <property type="match status" value="1"/>
</dbReference>
<dbReference type="Gene3D" id="4.10.320.10">
    <property type="entry name" value="E3-binding domain"/>
    <property type="match status" value="1"/>
</dbReference>
<dbReference type="InterPro" id="IPR000089">
    <property type="entry name" value="Biotin_lipoyl"/>
</dbReference>
<gene>
    <name evidence="10" type="primary">pdhC</name>
    <name evidence="10" type="ORF">RS82_03788</name>
</gene>
<dbReference type="InterPro" id="IPR023213">
    <property type="entry name" value="CAT-like_dom_sf"/>
</dbReference>
<dbReference type="GO" id="GO:0005737">
    <property type="term" value="C:cytoplasm"/>
    <property type="evidence" value="ECO:0007669"/>
    <property type="project" value="TreeGrafter"/>
</dbReference>
<dbReference type="Pfam" id="PF02817">
    <property type="entry name" value="E3_binding"/>
    <property type="match status" value="1"/>
</dbReference>
<evidence type="ECO:0000256" key="4">
    <source>
        <dbReference type="ARBA" id="ARBA00022823"/>
    </source>
</evidence>
<dbReference type="PANTHER" id="PTHR43178">
    <property type="entry name" value="DIHYDROLIPOAMIDE ACETYLTRANSFERASE COMPONENT OF PYRUVATE DEHYDROGENASE COMPLEX"/>
    <property type="match status" value="1"/>
</dbReference>
<comment type="cofactor">
    <cofactor evidence="1 6">
        <name>(R)-lipoate</name>
        <dbReference type="ChEBI" id="CHEBI:83088"/>
    </cofactor>
</comment>
<evidence type="ECO:0000256" key="7">
    <source>
        <dbReference type="SAM" id="MobiDB-lite"/>
    </source>
</evidence>
<organism evidence="10 11">
    <name type="scientific">Microbacterium trichothecenolyticum</name>
    <name type="common">Aureobacterium trichothecenolyticum</name>
    <dbReference type="NCBI Taxonomy" id="69370"/>
    <lineage>
        <taxon>Bacteria</taxon>
        <taxon>Bacillati</taxon>
        <taxon>Actinomycetota</taxon>
        <taxon>Actinomycetes</taxon>
        <taxon>Micrococcales</taxon>
        <taxon>Microbacteriaceae</taxon>
        <taxon>Microbacterium</taxon>
    </lineage>
</organism>
<dbReference type="CDD" id="cd06849">
    <property type="entry name" value="lipoyl_domain"/>
    <property type="match status" value="1"/>
</dbReference>
<dbReference type="PATRIC" id="fig|69370.6.peg.3855"/>
<name>A0A0M2H6L2_MICTR</name>
<dbReference type="PROSITE" id="PS51826">
    <property type="entry name" value="PSBD"/>
    <property type="match status" value="1"/>
</dbReference>
<dbReference type="InterPro" id="IPR036625">
    <property type="entry name" value="E3-bd_dom_sf"/>
</dbReference>
<keyword evidence="10" id="KW-0670">Pyruvate</keyword>
<dbReference type="InterPro" id="IPR003016">
    <property type="entry name" value="2-oxoA_DH_lipoyl-BS"/>
</dbReference>
<keyword evidence="11" id="KW-1185">Reference proteome</keyword>
<dbReference type="EC" id="2.3.1.-" evidence="6"/>
<dbReference type="Gene3D" id="3.30.559.10">
    <property type="entry name" value="Chloramphenicol acetyltransferase-like domain"/>
    <property type="match status" value="1"/>
</dbReference>
<dbReference type="AlphaFoldDB" id="A0A0M2H6L2"/>
<dbReference type="Pfam" id="PF00198">
    <property type="entry name" value="2-oxoacid_dh"/>
    <property type="match status" value="1"/>
</dbReference>
<dbReference type="OrthoDB" id="9805770at2"/>
<dbReference type="Proteomes" id="UP000034098">
    <property type="component" value="Unassembled WGS sequence"/>
</dbReference>
<reference evidence="10 11" key="1">
    <citation type="submission" date="2015-02" db="EMBL/GenBank/DDBJ databases">
        <title>Draft genome sequences of ten Microbacterium spp. with emphasis on heavy metal contaminated environments.</title>
        <authorList>
            <person name="Corretto E."/>
        </authorList>
    </citation>
    <scope>NUCLEOTIDE SEQUENCE [LARGE SCALE GENOMIC DNA]</scope>
    <source>
        <strain evidence="10 11">DSM 8608</strain>
    </source>
</reference>
<feature type="domain" description="Lipoyl-binding" evidence="8">
    <location>
        <begin position="2"/>
        <end position="77"/>
    </location>
</feature>
<dbReference type="InterPro" id="IPR001078">
    <property type="entry name" value="2-oxoacid_DH_actylTfrase"/>
</dbReference>
<keyword evidence="4 6" id="KW-0450">Lipoyl</keyword>
<dbReference type="RefSeq" id="WP_045302334.1">
    <property type="nucleotide sequence ID" value="NZ_JYJA01000041.1"/>
</dbReference>
<comment type="caution">
    <text evidence="10">The sequence shown here is derived from an EMBL/GenBank/DDBJ whole genome shotgun (WGS) entry which is preliminary data.</text>
</comment>
<protein>
    <recommendedName>
        <fullName evidence="6">Dihydrolipoamide acetyltransferase component of pyruvate dehydrogenase complex</fullName>
        <ecNumber evidence="6">2.3.1.-</ecNumber>
    </recommendedName>
</protein>
<evidence type="ECO:0000256" key="2">
    <source>
        <dbReference type="ARBA" id="ARBA00007317"/>
    </source>
</evidence>
<evidence type="ECO:0000256" key="1">
    <source>
        <dbReference type="ARBA" id="ARBA00001938"/>
    </source>
</evidence>
<evidence type="ECO:0000256" key="5">
    <source>
        <dbReference type="ARBA" id="ARBA00023315"/>
    </source>
</evidence>
<evidence type="ECO:0000313" key="10">
    <source>
        <dbReference type="EMBL" id="KJL39589.1"/>
    </source>
</evidence>
<sequence length="486" mass="50078">MTQDFRLPDLGEGLPEAELVQWLVAVGDTVTLNQTIAEVETAKAVVELPSPYAGTITALHAEAGDVVAVGSVLISFDLGGTVPTPPPGVAGASPGASGRVGPAAPPAPAAESQASAPEVAASASAVAAKSEPNLVGYGATPQGAGRPQRRTRVAGSVAAASDTAVLEAAPHDAIQFADVVERPVERPRSTPPVRQFAKQLGIDLALVEASGASGVITRADVEAYATRVGATATAPAAAEPVETFEMPLPAPAGERTTRTPIRGVRRMTADAMVRSAFTAPHVTTFLTVDVTATSELIASLKGDRDLQEHRIGIMAVAAKAVCLALGRHPGLNSKWDDEAGEIVEHHYVNLGIAAATGRGLVVPNIRDAQELTLVELADAIRGLAETARAGKSSPADMMGGTFSITNVGVFGVDAGTPIINPGEAGILALGAVRRQPWEHRGEIALRDVMTLALSFDHRLVDGEQGSGFLVDVADILREPGRAMLMR</sequence>
<evidence type="ECO:0000259" key="9">
    <source>
        <dbReference type="PROSITE" id="PS51826"/>
    </source>
</evidence>
<dbReference type="InterPro" id="IPR011053">
    <property type="entry name" value="Single_hybrid_motif"/>
</dbReference>
<dbReference type="PANTHER" id="PTHR43178:SF5">
    <property type="entry name" value="LIPOAMIDE ACYLTRANSFERASE COMPONENT OF BRANCHED-CHAIN ALPHA-KETO ACID DEHYDROGENASE COMPLEX, MITOCHONDRIAL"/>
    <property type="match status" value="1"/>
</dbReference>
<evidence type="ECO:0000259" key="8">
    <source>
        <dbReference type="PROSITE" id="PS50968"/>
    </source>
</evidence>
<feature type="compositionally biased region" description="Low complexity" evidence="7">
    <location>
        <begin position="89"/>
        <end position="102"/>
    </location>
</feature>
<evidence type="ECO:0000256" key="6">
    <source>
        <dbReference type="RuleBase" id="RU003423"/>
    </source>
</evidence>
<evidence type="ECO:0000256" key="3">
    <source>
        <dbReference type="ARBA" id="ARBA00022679"/>
    </source>
</evidence>
<dbReference type="GO" id="GO:0016407">
    <property type="term" value="F:acetyltransferase activity"/>
    <property type="evidence" value="ECO:0007669"/>
    <property type="project" value="TreeGrafter"/>
</dbReference>
<dbReference type="Pfam" id="PF00364">
    <property type="entry name" value="Biotin_lipoyl"/>
    <property type="match status" value="1"/>
</dbReference>
<dbReference type="PROSITE" id="PS00189">
    <property type="entry name" value="LIPOYL"/>
    <property type="match status" value="1"/>
</dbReference>
<dbReference type="InterPro" id="IPR004167">
    <property type="entry name" value="PSBD"/>
</dbReference>
<feature type="domain" description="Peripheral subunit-binding (PSBD)" evidence="9">
    <location>
        <begin position="188"/>
        <end position="225"/>
    </location>
</feature>
<dbReference type="Gene3D" id="2.40.50.100">
    <property type="match status" value="1"/>
</dbReference>
<comment type="similarity">
    <text evidence="2 6">Belongs to the 2-oxoacid dehydrogenase family.</text>
</comment>
<dbReference type="SUPFAM" id="SSF51230">
    <property type="entry name" value="Single hybrid motif"/>
    <property type="match status" value="1"/>
</dbReference>
<dbReference type="InterPro" id="IPR050743">
    <property type="entry name" value="2-oxoacid_DH_E2_comp"/>
</dbReference>
<proteinExistence type="inferred from homology"/>
<keyword evidence="5 6" id="KW-0012">Acyltransferase</keyword>
<feature type="region of interest" description="Disordered" evidence="7">
    <location>
        <begin position="85"/>
        <end position="116"/>
    </location>
</feature>
<dbReference type="SUPFAM" id="SSF47005">
    <property type="entry name" value="Peripheral subunit-binding domain of 2-oxo acid dehydrogenase complex"/>
    <property type="match status" value="1"/>
</dbReference>
<accession>A0A0M2H6L2</accession>
<dbReference type="EMBL" id="JYJA01000041">
    <property type="protein sequence ID" value="KJL39589.1"/>
    <property type="molecule type" value="Genomic_DNA"/>
</dbReference>